<evidence type="ECO:0000256" key="2">
    <source>
        <dbReference type="ARBA" id="ARBA00009530"/>
    </source>
</evidence>
<keyword evidence="4 6" id="KW-1133">Transmembrane helix</keyword>
<proteinExistence type="inferred from homology"/>
<evidence type="ECO:0000256" key="4">
    <source>
        <dbReference type="ARBA" id="ARBA00022989"/>
    </source>
</evidence>
<dbReference type="Pfam" id="PF01679">
    <property type="entry name" value="Pmp3"/>
    <property type="match status" value="1"/>
</dbReference>
<evidence type="ECO:0000256" key="5">
    <source>
        <dbReference type="ARBA" id="ARBA00023136"/>
    </source>
</evidence>
<accession>A0A8S1GNU0</accession>
<protein>
    <recommendedName>
        <fullName evidence="9">Transmembrane protein</fullName>
    </recommendedName>
</protein>
<dbReference type="GO" id="GO:0016020">
    <property type="term" value="C:membrane"/>
    <property type="evidence" value="ECO:0007669"/>
    <property type="project" value="UniProtKB-SubCell"/>
</dbReference>
<keyword evidence="8" id="KW-1185">Reference proteome</keyword>
<evidence type="ECO:0000256" key="3">
    <source>
        <dbReference type="ARBA" id="ARBA00022692"/>
    </source>
</evidence>
<evidence type="ECO:0000313" key="7">
    <source>
        <dbReference type="EMBL" id="CAD6184886.1"/>
    </source>
</evidence>
<dbReference type="PANTHER" id="PTHR21659:SF90">
    <property type="entry name" value="PLASMA MEMBRANE PROTEOLIPID 3"/>
    <property type="match status" value="1"/>
</dbReference>
<reference evidence="7" key="1">
    <citation type="submission" date="2020-10" db="EMBL/GenBank/DDBJ databases">
        <authorList>
            <person name="Kikuchi T."/>
        </authorList>
    </citation>
    <scope>NUCLEOTIDE SEQUENCE</scope>
    <source>
        <strain evidence="7">NKZ352</strain>
    </source>
</reference>
<comment type="caution">
    <text evidence="7">The sequence shown here is derived from an EMBL/GenBank/DDBJ whole genome shotgun (WGS) entry which is preliminary data.</text>
</comment>
<evidence type="ECO:0000313" key="8">
    <source>
        <dbReference type="Proteomes" id="UP000835052"/>
    </source>
</evidence>
<evidence type="ECO:0000256" key="6">
    <source>
        <dbReference type="SAM" id="Phobius"/>
    </source>
</evidence>
<evidence type="ECO:0008006" key="9">
    <source>
        <dbReference type="Google" id="ProtNLM"/>
    </source>
</evidence>
<comment type="similarity">
    <text evidence="2">Belongs to the UPF0057 (PMP3) family.</text>
</comment>
<feature type="transmembrane region" description="Helical" evidence="6">
    <location>
        <begin position="52"/>
        <end position="73"/>
    </location>
</feature>
<dbReference type="AlphaFoldDB" id="A0A8S1GNU0"/>
<organism evidence="7 8">
    <name type="scientific">Caenorhabditis auriculariae</name>
    <dbReference type="NCBI Taxonomy" id="2777116"/>
    <lineage>
        <taxon>Eukaryota</taxon>
        <taxon>Metazoa</taxon>
        <taxon>Ecdysozoa</taxon>
        <taxon>Nematoda</taxon>
        <taxon>Chromadorea</taxon>
        <taxon>Rhabditida</taxon>
        <taxon>Rhabditina</taxon>
        <taxon>Rhabditomorpha</taxon>
        <taxon>Rhabditoidea</taxon>
        <taxon>Rhabditidae</taxon>
        <taxon>Peloderinae</taxon>
        <taxon>Caenorhabditis</taxon>
    </lineage>
</organism>
<dbReference type="EMBL" id="CAJGYM010000001">
    <property type="protein sequence ID" value="CAD6184886.1"/>
    <property type="molecule type" value="Genomic_DNA"/>
</dbReference>
<name>A0A8S1GNU0_9PELO</name>
<feature type="transmembrane region" description="Helical" evidence="6">
    <location>
        <begin position="27"/>
        <end position="45"/>
    </location>
</feature>
<keyword evidence="3 6" id="KW-0812">Transmembrane</keyword>
<sequence>MTLARESVIEANQKEAVTVLETENDRLIMALLLIIMPPLAVFFKCRGCSKHMCINIFLLLLLVLPAYCHAVWFCFIRNQNTVVVRDSPSSPAHISFGNRGFVEHRVAEVTYVKH</sequence>
<dbReference type="PANTHER" id="PTHR21659">
    <property type="entry name" value="HYDROPHOBIC PROTEIN RCI2 LOW TEMPERATURE AND SALT RESPONSIVE PROTEIN LTI6 -RELATED"/>
    <property type="match status" value="1"/>
</dbReference>
<gene>
    <name evidence="7" type="ORF">CAUJ_LOCUS805</name>
</gene>
<dbReference type="OrthoDB" id="5787201at2759"/>
<dbReference type="Proteomes" id="UP000835052">
    <property type="component" value="Unassembled WGS sequence"/>
</dbReference>
<dbReference type="InterPro" id="IPR000612">
    <property type="entry name" value="PMP3"/>
</dbReference>
<keyword evidence="5 6" id="KW-0472">Membrane</keyword>
<evidence type="ECO:0000256" key="1">
    <source>
        <dbReference type="ARBA" id="ARBA00004370"/>
    </source>
</evidence>
<comment type="subcellular location">
    <subcellularLocation>
        <location evidence="1">Membrane</location>
    </subcellularLocation>
</comment>